<dbReference type="RefSeq" id="WP_104739171.1">
    <property type="nucleotide sequence ID" value="NZ_BMHR01000029.1"/>
</dbReference>
<protein>
    <recommendedName>
        <fullName evidence="3">Phospholipase D-like domain-containing protein</fullName>
    </recommendedName>
</protein>
<dbReference type="OrthoDB" id="6933556at2"/>
<sequence>MFMGAKPAILAEVRRLTQSQPESDPLRVAVAFWGAGADELVDPSKRYRIICNLTEGGTNPAVIRMLLTCPNVEVRYLPGLHAKVFIGASQALVGSANFSANGLGIGAEPGAGWHEAAVLVDAVEVTTWFEAHWQSALPVAEQVLFEAELQFEARAVLQASGAGGAPVPDTHERPPVLVEAELFKSSITGGNKIRMAARYLENIYADAIEPETRRSVWNPAYAASIIWTAAGNKIQTRIDSCPYFTTPADVLARAKHAKTIEKVRRFIQVLSSHPATSPALRYWATEYLRTK</sequence>
<name>A0A2P4ESJ8_9GAMM</name>
<proteinExistence type="predicted"/>
<keyword evidence="2" id="KW-1185">Reference proteome</keyword>
<evidence type="ECO:0000313" key="1">
    <source>
        <dbReference type="EMBL" id="POB02030.1"/>
    </source>
</evidence>
<dbReference type="Gene3D" id="3.30.870.10">
    <property type="entry name" value="Endonuclease Chain A"/>
    <property type="match status" value="1"/>
</dbReference>
<dbReference type="SUPFAM" id="SSF56024">
    <property type="entry name" value="Phospholipase D/nuclease"/>
    <property type="match status" value="1"/>
</dbReference>
<dbReference type="CDD" id="cd09117">
    <property type="entry name" value="PLDc_Bfil_DEXD_like"/>
    <property type="match status" value="1"/>
</dbReference>
<gene>
    <name evidence="1" type="ORF">C1949_14365</name>
</gene>
<accession>A0A2P4ESJ8</accession>
<reference evidence="1 2" key="1">
    <citation type="submission" date="2018-01" db="EMBL/GenBank/DDBJ databases">
        <title>Draft genome of the type strain Pseudomonas oceani DSM 100277 isolated from the deep water in Okinawa trough, northwestern Pacific Ocean.</title>
        <authorList>
            <person name="Gomila M."/>
            <person name="Mulet M."/>
            <person name="Garcia-Valdes E."/>
            <person name="Lalucat J."/>
        </authorList>
    </citation>
    <scope>NUCLEOTIDE SEQUENCE [LARGE SCALE GENOMIC DNA]</scope>
    <source>
        <strain evidence="1 2">DSM 100277</strain>
    </source>
</reference>
<dbReference type="Proteomes" id="UP000243451">
    <property type="component" value="Unassembled WGS sequence"/>
</dbReference>
<organism evidence="1 2">
    <name type="scientific">Halopseudomonas oceani</name>
    <dbReference type="NCBI Taxonomy" id="1708783"/>
    <lineage>
        <taxon>Bacteria</taxon>
        <taxon>Pseudomonadati</taxon>
        <taxon>Pseudomonadota</taxon>
        <taxon>Gammaproteobacteria</taxon>
        <taxon>Pseudomonadales</taxon>
        <taxon>Pseudomonadaceae</taxon>
        <taxon>Halopseudomonas</taxon>
    </lineage>
</organism>
<evidence type="ECO:0000313" key="2">
    <source>
        <dbReference type="Proteomes" id="UP000243451"/>
    </source>
</evidence>
<evidence type="ECO:0008006" key="3">
    <source>
        <dbReference type="Google" id="ProtNLM"/>
    </source>
</evidence>
<dbReference type="EMBL" id="PPSK01000015">
    <property type="protein sequence ID" value="POB02030.1"/>
    <property type="molecule type" value="Genomic_DNA"/>
</dbReference>
<dbReference type="AlphaFoldDB" id="A0A2P4ESJ8"/>
<comment type="caution">
    <text evidence="1">The sequence shown here is derived from an EMBL/GenBank/DDBJ whole genome shotgun (WGS) entry which is preliminary data.</text>
</comment>